<dbReference type="PANTHER" id="PTHR30032:SF8">
    <property type="entry name" value="GERMINATION-SPECIFIC N-ACETYLMURAMOYL-L-ALANINE AMIDASE"/>
    <property type="match status" value="1"/>
</dbReference>
<accession>A0A2W7P6M8</accession>
<keyword evidence="3" id="KW-1185">Reference proteome</keyword>
<dbReference type="Proteomes" id="UP000248646">
    <property type="component" value="Unassembled WGS sequence"/>
</dbReference>
<evidence type="ECO:0000259" key="1">
    <source>
        <dbReference type="Pfam" id="PF17936"/>
    </source>
</evidence>
<dbReference type="Gene3D" id="3.40.50.12090">
    <property type="match status" value="2"/>
</dbReference>
<dbReference type="PANTHER" id="PTHR30032">
    <property type="entry name" value="N-ACETYLMURAMOYL-L-ALANINE AMIDASE-RELATED"/>
    <property type="match status" value="1"/>
</dbReference>
<dbReference type="InterPro" id="IPR041498">
    <property type="entry name" value="Big_6"/>
</dbReference>
<gene>
    <name evidence="2" type="ORF">C7437_1331</name>
</gene>
<feature type="domain" description="Bacterial Ig" evidence="1">
    <location>
        <begin position="2"/>
        <end position="53"/>
    </location>
</feature>
<name>A0A2W7P6M8_9BACI</name>
<protein>
    <submittedName>
        <fullName evidence="2">Putative cell wall-binding protein</fullName>
    </submittedName>
</protein>
<feature type="non-terminal residue" evidence="2">
    <location>
        <position position="1"/>
    </location>
</feature>
<comment type="caution">
    <text evidence="2">The sequence shown here is derived from an EMBL/GenBank/DDBJ whole genome shotgun (WGS) entry which is preliminary data.</text>
</comment>
<proteinExistence type="predicted"/>
<sequence>IEVKKLNQVIGTITTDVNGNFKVEIPVQTVGTTLVITATDGAGNKSEETRVIVEKYIPSEVKRISGVDRYLTATSIAKTGWEKSDVVVLATGIDFPDALAGGPLAYMHNAPILLTQPTKLNADTKSEIIRLKAKKVIILGSTGAVSAGIEKELKAMGLSVERIGGENRFETAALIAKKLPSSKVVISNGFNFPDVLSVSAYASKNGIPILLTRTDKLPEETKQGLVGKTSSIIVGSTGVVSNQVQGELPSPKRYGGLDRYSTASEVVKNLEMGTEIAYVAIGTNFPDALAGSVLAAKNNANILLVKANTIPDATKIHLKNFEDFAIFGGSGVVSDKIKQELYDSLLQ</sequence>
<dbReference type="Pfam" id="PF17936">
    <property type="entry name" value="Big_6"/>
    <property type="match status" value="1"/>
</dbReference>
<dbReference type="InterPro" id="IPR051922">
    <property type="entry name" value="Bact_Sporulation_Assoc"/>
</dbReference>
<evidence type="ECO:0000313" key="3">
    <source>
        <dbReference type="Proteomes" id="UP000248646"/>
    </source>
</evidence>
<evidence type="ECO:0000313" key="2">
    <source>
        <dbReference type="EMBL" id="PZX00926.1"/>
    </source>
</evidence>
<dbReference type="InterPro" id="IPR007253">
    <property type="entry name" value="Cell_wall-bd_2"/>
</dbReference>
<dbReference type="Pfam" id="PF04122">
    <property type="entry name" value="CW_binding_2"/>
    <property type="match status" value="3"/>
</dbReference>
<dbReference type="InterPro" id="IPR013783">
    <property type="entry name" value="Ig-like_fold"/>
</dbReference>
<reference evidence="2 3" key="1">
    <citation type="submission" date="2018-06" db="EMBL/GenBank/DDBJ databases">
        <title>Genomic Encyclopedia of Type Strains, Phase IV (KMG-IV): sequencing the most valuable type-strain genomes for metagenomic binning, comparative biology and taxonomic classification.</title>
        <authorList>
            <person name="Goeker M."/>
        </authorList>
    </citation>
    <scope>NUCLEOTIDE SEQUENCE [LARGE SCALE GENOMIC DNA]</scope>
    <source>
        <strain evidence="2 3">DSM 5</strain>
    </source>
</reference>
<dbReference type="AlphaFoldDB" id="A0A2W7P6M8"/>
<dbReference type="RefSeq" id="WP_211310046.1">
    <property type="nucleotide sequence ID" value="NZ_QKZI01000033.1"/>
</dbReference>
<dbReference type="EMBL" id="QKZI01000033">
    <property type="protein sequence ID" value="PZX00926.1"/>
    <property type="molecule type" value="Genomic_DNA"/>
</dbReference>
<dbReference type="Gene3D" id="2.60.40.10">
    <property type="entry name" value="Immunoglobulins"/>
    <property type="match status" value="1"/>
</dbReference>
<organism evidence="2 3">
    <name type="scientific">Psychrobacillus insolitus</name>
    <dbReference type="NCBI Taxonomy" id="1461"/>
    <lineage>
        <taxon>Bacteria</taxon>
        <taxon>Bacillati</taxon>
        <taxon>Bacillota</taxon>
        <taxon>Bacilli</taxon>
        <taxon>Bacillales</taxon>
        <taxon>Bacillaceae</taxon>
        <taxon>Psychrobacillus</taxon>
    </lineage>
</organism>